<keyword evidence="4" id="KW-0804">Transcription</keyword>
<evidence type="ECO:0000256" key="5">
    <source>
        <dbReference type="ARBA" id="ARBA00023242"/>
    </source>
</evidence>
<protein>
    <recommendedName>
        <fullName evidence="8">TF-B3 domain-containing protein</fullName>
    </recommendedName>
</protein>
<reference evidence="6 7" key="1">
    <citation type="journal article" date="2013" name="BMC Genomics">
        <title>The miniature genome of a carnivorous plant Genlisea aurea contains a low number of genes and short non-coding sequences.</title>
        <authorList>
            <person name="Leushkin E.V."/>
            <person name="Sutormin R.A."/>
            <person name="Nabieva E.R."/>
            <person name="Penin A.A."/>
            <person name="Kondrashov A.S."/>
            <person name="Logacheva M.D."/>
        </authorList>
    </citation>
    <scope>NUCLEOTIDE SEQUENCE [LARGE SCALE GENOMIC DNA]</scope>
</reference>
<sequence>MGLRIGTRDAYRLTGDDVMTLDPLKPFAKTITVYDSSEKKYSIIVTNHPVNKYTLNFRLAGVGWSRLVVDHELRGGDKVSLYKINERDEEGKFCYLVRFDVKSTDDECETSQ</sequence>
<evidence type="ECO:0000313" key="6">
    <source>
        <dbReference type="EMBL" id="EPS66687.1"/>
    </source>
</evidence>
<keyword evidence="2" id="KW-0805">Transcription regulation</keyword>
<proteinExistence type="predicted"/>
<dbReference type="SUPFAM" id="SSF101936">
    <property type="entry name" value="DNA-binding pseudobarrel domain"/>
    <property type="match status" value="1"/>
</dbReference>
<accession>S8E334</accession>
<evidence type="ECO:0000256" key="3">
    <source>
        <dbReference type="ARBA" id="ARBA00023125"/>
    </source>
</evidence>
<dbReference type="Proteomes" id="UP000015453">
    <property type="component" value="Unassembled WGS sequence"/>
</dbReference>
<name>S8E334_9LAMI</name>
<keyword evidence="3" id="KW-0238">DNA-binding</keyword>
<dbReference type="InterPro" id="IPR015300">
    <property type="entry name" value="DNA-bd_pseudobarrel_sf"/>
</dbReference>
<dbReference type="GO" id="GO:0003677">
    <property type="term" value="F:DNA binding"/>
    <property type="evidence" value="ECO:0007669"/>
    <property type="project" value="UniProtKB-KW"/>
</dbReference>
<comment type="subcellular location">
    <subcellularLocation>
        <location evidence="1">Nucleus</location>
    </subcellularLocation>
</comment>
<gene>
    <name evidence="6" type="ORF">M569_08089</name>
</gene>
<dbReference type="EMBL" id="AUSU01003536">
    <property type="protein sequence ID" value="EPS66687.1"/>
    <property type="molecule type" value="Genomic_DNA"/>
</dbReference>
<evidence type="ECO:0008006" key="8">
    <source>
        <dbReference type="Google" id="ProtNLM"/>
    </source>
</evidence>
<evidence type="ECO:0000256" key="1">
    <source>
        <dbReference type="ARBA" id="ARBA00004123"/>
    </source>
</evidence>
<organism evidence="6 7">
    <name type="scientific">Genlisea aurea</name>
    <dbReference type="NCBI Taxonomy" id="192259"/>
    <lineage>
        <taxon>Eukaryota</taxon>
        <taxon>Viridiplantae</taxon>
        <taxon>Streptophyta</taxon>
        <taxon>Embryophyta</taxon>
        <taxon>Tracheophyta</taxon>
        <taxon>Spermatophyta</taxon>
        <taxon>Magnoliopsida</taxon>
        <taxon>eudicotyledons</taxon>
        <taxon>Gunneridae</taxon>
        <taxon>Pentapetalae</taxon>
        <taxon>asterids</taxon>
        <taxon>lamiids</taxon>
        <taxon>Lamiales</taxon>
        <taxon>Lentibulariaceae</taxon>
        <taxon>Genlisea</taxon>
    </lineage>
</organism>
<evidence type="ECO:0000313" key="7">
    <source>
        <dbReference type="Proteomes" id="UP000015453"/>
    </source>
</evidence>
<dbReference type="AlphaFoldDB" id="S8E334"/>
<comment type="caution">
    <text evidence="6">The sequence shown here is derived from an EMBL/GenBank/DDBJ whole genome shotgun (WGS) entry which is preliminary data.</text>
</comment>
<keyword evidence="5" id="KW-0539">Nucleus</keyword>
<evidence type="ECO:0000256" key="2">
    <source>
        <dbReference type="ARBA" id="ARBA00023015"/>
    </source>
</evidence>
<dbReference type="GO" id="GO:0005634">
    <property type="term" value="C:nucleus"/>
    <property type="evidence" value="ECO:0007669"/>
    <property type="project" value="UniProtKB-SubCell"/>
</dbReference>
<evidence type="ECO:0000256" key="4">
    <source>
        <dbReference type="ARBA" id="ARBA00023163"/>
    </source>
</evidence>
<keyword evidence="7" id="KW-1185">Reference proteome</keyword>